<evidence type="ECO:0000313" key="2">
    <source>
        <dbReference type="EMBL" id="PNJ14456.1"/>
    </source>
</evidence>
<evidence type="ECO:0000256" key="1">
    <source>
        <dbReference type="SAM" id="MobiDB-lite"/>
    </source>
</evidence>
<accession>A0A2J8S117</accession>
<feature type="compositionally biased region" description="Low complexity" evidence="1">
    <location>
        <begin position="64"/>
        <end position="78"/>
    </location>
</feature>
<name>A0A2J8S117_PONAB</name>
<protein>
    <submittedName>
        <fullName evidence="2">KEAP1 isoform 2</fullName>
    </submittedName>
</protein>
<dbReference type="AlphaFoldDB" id="A0A2J8S117"/>
<dbReference type="EMBL" id="NDHI03003626">
    <property type="protein sequence ID" value="PNJ14456.1"/>
    <property type="molecule type" value="Genomic_DNA"/>
</dbReference>
<feature type="non-terminal residue" evidence="2">
    <location>
        <position position="1"/>
    </location>
</feature>
<proteinExistence type="predicted"/>
<gene>
    <name evidence="2" type="ORF">CR201_G0047116</name>
</gene>
<organism evidence="2">
    <name type="scientific">Pongo abelii</name>
    <name type="common">Sumatran orangutan</name>
    <name type="synonym">Pongo pygmaeus abelii</name>
    <dbReference type="NCBI Taxonomy" id="9601"/>
    <lineage>
        <taxon>Eukaryota</taxon>
        <taxon>Metazoa</taxon>
        <taxon>Chordata</taxon>
        <taxon>Craniata</taxon>
        <taxon>Vertebrata</taxon>
        <taxon>Euteleostomi</taxon>
        <taxon>Mammalia</taxon>
        <taxon>Eutheria</taxon>
        <taxon>Euarchontoglires</taxon>
        <taxon>Primates</taxon>
        <taxon>Haplorrhini</taxon>
        <taxon>Catarrhini</taxon>
        <taxon>Hominidae</taxon>
        <taxon>Pongo</taxon>
    </lineage>
</organism>
<sequence>SRWWRAAPRGDIRQRNREMEGTVRRGAWLCAPARCPTPSRRAPGTCGKGGRIAAPFLPRPFRPLPASFSGVPRLLPNRQPRPRRPRSPGAEVPRRRRRPRVPYSQEVCPPRHERRCHVPDRQRCPRLQ</sequence>
<feature type="region of interest" description="Disordered" evidence="1">
    <location>
        <begin position="62"/>
        <end position="112"/>
    </location>
</feature>
<reference evidence="2" key="1">
    <citation type="submission" date="2017-12" db="EMBL/GenBank/DDBJ databases">
        <title>High-resolution comparative analysis of great ape genomes.</title>
        <authorList>
            <person name="Pollen A."/>
            <person name="Hastie A."/>
            <person name="Hormozdiari F."/>
            <person name="Dougherty M."/>
            <person name="Liu R."/>
            <person name="Chaisson M."/>
            <person name="Hoppe E."/>
            <person name="Hill C."/>
            <person name="Pang A."/>
            <person name="Hillier L."/>
            <person name="Baker C."/>
            <person name="Armstrong J."/>
            <person name="Shendure J."/>
            <person name="Paten B."/>
            <person name="Wilson R."/>
            <person name="Chao H."/>
            <person name="Schneider V."/>
            <person name="Ventura M."/>
            <person name="Kronenberg Z."/>
            <person name="Murali S."/>
            <person name="Gordon D."/>
            <person name="Cantsilieris S."/>
            <person name="Munson K."/>
            <person name="Nelson B."/>
            <person name="Raja A."/>
            <person name="Underwood J."/>
            <person name="Diekhans M."/>
            <person name="Fiddes I."/>
            <person name="Haussler D."/>
            <person name="Eichler E."/>
        </authorList>
    </citation>
    <scope>NUCLEOTIDE SEQUENCE [LARGE SCALE GENOMIC DNA]</scope>
    <source>
        <strain evidence="2">Susie</strain>
    </source>
</reference>
<comment type="caution">
    <text evidence="2">The sequence shown here is derived from an EMBL/GenBank/DDBJ whole genome shotgun (WGS) entry which is preliminary data.</text>
</comment>